<organism evidence="4 5">
    <name type="scientific">Photobacterium sanctipauli</name>
    <dbReference type="NCBI Taxonomy" id="1342794"/>
    <lineage>
        <taxon>Bacteria</taxon>
        <taxon>Pseudomonadati</taxon>
        <taxon>Pseudomonadota</taxon>
        <taxon>Gammaproteobacteria</taxon>
        <taxon>Vibrionales</taxon>
        <taxon>Vibrionaceae</taxon>
        <taxon>Photobacterium</taxon>
    </lineage>
</organism>
<dbReference type="InterPro" id="IPR009081">
    <property type="entry name" value="PP-bd_ACP"/>
</dbReference>
<proteinExistence type="predicted"/>
<gene>
    <name evidence="4" type="ORF">C9I98_03125</name>
</gene>
<name>A0A2T3P1B1_9GAMM</name>
<keyword evidence="1" id="KW-0596">Phosphopantetheine</keyword>
<protein>
    <submittedName>
        <fullName evidence="4">Phosphopantetheine-binding protein</fullName>
    </submittedName>
</protein>
<reference evidence="4 5" key="1">
    <citation type="submission" date="2018-01" db="EMBL/GenBank/DDBJ databases">
        <title>Whole genome sequencing of Histamine producing bacteria.</title>
        <authorList>
            <person name="Butler K."/>
        </authorList>
    </citation>
    <scope>NUCLEOTIDE SEQUENCE [LARGE SCALE GENOMIC DNA]</scope>
    <source>
        <strain evidence="4 5">DSM 100436</strain>
    </source>
</reference>
<dbReference type="Gene3D" id="1.10.1200.10">
    <property type="entry name" value="ACP-like"/>
    <property type="match status" value="1"/>
</dbReference>
<feature type="domain" description="Carrier" evidence="3">
    <location>
        <begin position="9"/>
        <end position="86"/>
    </location>
</feature>
<dbReference type="SMART" id="SM00823">
    <property type="entry name" value="PKS_PP"/>
    <property type="match status" value="1"/>
</dbReference>
<keyword evidence="2" id="KW-0597">Phosphoprotein</keyword>
<dbReference type="AlphaFoldDB" id="A0A2T3P1B1"/>
<dbReference type="InterPro" id="IPR020806">
    <property type="entry name" value="PKS_PP-bd"/>
</dbReference>
<comment type="caution">
    <text evidence="4">The sequence shown here is derived from an EMBL/GenBank/DDBJ whole genome shotgun (WGS) entry which is preliminary data.</text>
</comment>
<evidence type="ECO:0000259" key="3">
    <source>
        <dbReference type="PROSITE" id="PS50075"/>
    </source>
</evidence>
<keyword evidence="5" id="KW-1185">Reference proteome</keyword>
<dbReference type="PROSITE" id="PS50075">
    <property type="entry name" value="CARRIER"/>
    <property type="match status" value="1"/>
</dbReference>
<dbReference type="Proteomes" id="UP000241771">
    <property type="component" value="Unassembled WGS sequence"/>
</dbReference>
<dbReference type="OrthoDB" id="9023404at2"/>
<sequence length="93" mass="10451">MKGLNMNHIDKNAMLDDICAFLESEVEDFCRNSHLDTSFSRLGLDSMGHVQLSSIVEKHTGQEIDPTLAFDYPTINSMLEHLQAQLKENADAI</sequence>
<evidence type="ECO:0000256" key="1">
    <source>
        <dbReference type="ARBA" id="ARBA00022450"/>
    </source>
</evidence>
<evidence type="ECO:0000256" key="2">
    <source>
        <dbReference type="ARBA" id="ARBA00022553"/>
    </source>
</evidence>
<dbReference type="GO" id="GO:0031177">
    <property type="term" value="F:phosphopantetheine binding"/>
    <property type="evidence" value="ECO:0007669"/>
    <property type="project" value="InterPro"/>
</dbReference>
<dbReference type="SUPFAM" id="SSF47336">
    <property type="entry name" value="ACP-like"/>
    <property type="match status" value="1"/>
</dbReference>
<evidence type="ECO:0000313" key="4">
    <source>
        <dbReference type="EMBL" id="PSW22269.1"/>
    </source>
</evidence>
<dbReference type="InterPro" id="IPR036736">
    <property type="entry name" value="ACP-like_sf"/>
</dbReference>
<dbReference type="Pfam" id="PF00550">
    <property type="entry name" value="PP-binding"/>
    <property type="match status" value="1"/>
</dbReference>
<dbReference type="EMBL" id="PYMA01000001">
    <property type="protein sequence ID" value="PSW22269.1"/>
    <property type="molecule type" value="Genomic_DNA"/>
</dbReference>
<accession>A0A2T3P1B1</accession>
<evidence type="ECO:0000313" key="5">
    <source>
        <dbReference type="Proteomes" id="UP000241771"/>
    </source>
</evidence>
<dbReference type="RefSeq" id="WP_036826468.1">
    <property type="nucleotide sequence ID" value="NZ_JGVO01000755.1"/>
</dbReference>